<evidence type="ECO:0000256" key="3">
    <source>
        <dbReference type="PIRSR" id="PIRSR613078-2"/>
    </source>
</evidence>
<keyword evidence="4" id="KW-0812">Transmembrane</keyword>
<keyword evidence="1 5" id="KW-0378">Hydrolase</keyword>
<protein>
    <submittedName>
        <fullName evidence="5">Phosphoserine phosphatase 1</fullName>
        <ecNumber evidence="5">3.1.3.3</ecNumber>
    </submittedName>
</protein>
<evidence type="ECO:0000313" key="6">
    <source>
        <dbReference type="Proteomes" id="UP000193006"/>
    </source>
</evidence>
<dbReference type="Pfam" id="PF00300">
    <property type="entry name" value="His_Phos_1"/>
    <property type="match status" value="1"/>
</dbReference>
<dbReference type="InterPro" id="IPR029033">
    <property type="entry name" value="His_PPase_superfam"/>
</dbReference>
<dbReference type="CDD" id="cd07067">
    <property type="entry name" value="HP_PGM_like"/>
    <property type="match status" value="1"/>
</dbReference>
<dbReference type="InterPro" id="IPR013078">
    <property type="entry name" value="His_Pase_superF_clade-1"/>
</dbReference>
<feature type="binding site" evidence="3">
    <location>
        <position position="57"/>
    </location>
    <ligand>
        <name>substrate</name>
    </ligand>
</feature>
<dbReference type="PROSITE" id="PS00175">
    <property type="entry name" value="PG_MUTASE"/>
    <property type="match status" value="1"/>
</dbReference>
<dbReference type="GO" id="GO:0045820">
    <property type="term" value="P:negative regulation of glycolytic process"/>
    <property type="evidence" value="ECO:0007669"/>
    <property type="project" value="TreeGrafter"/>
</dbReference>
<dbReference type="SMART" id="SM00855">
    <property type="entry name" value="PGAM"/>
    <property type="match status" value="1"/>
</dbReference>
<dbReference type="EMBL" id="CP020814">
    <property type="protein sequence ID" value="ARK28998.1"/>
    <property type="molecule type" value="Genomic_DNA"/>
</dbReference>
<dbReference type="GO" id="GO:0005829">
    <property type="term" value="C:cytosol"/>
    <property type="evidence" value="ECO:0007669"/>
    <property type="project" value="TreeGrafter"/>
</dbReference>
<dbReference type="PANTHER" id="PTHR46517">
    <property type="entry name" value="FRUCTOSE-2,6-BISPHOSPHATASE TIGAR"/>
    <property type="match status" value="1"/>
</dbReference>
<name>A0A1X9M6B5_9BACI</name>
<sequence length="213" mass="24402">MNLYLVRHGESTGNVAGKIQGWKDFPLSNLGRDQAELVAEYFKELPLDYIYSSDLIRASETAEAIATRKNLSVHKWKEVREVHLGPFQGLSRQEIFEKYPDAASKTILTSGVEGTETIDELTKRCQYIVQQLQIAHKNNNVAIVSHGGFISIFLMYLIAGDQWHTLHRPFQIGNTSISHIEWPKNRRNPIFHYVNRTTHLVTEAKLNSNMRLL</sequence>
<evidence type="ECO:0000313" key="5">
    <source>
        <dbReference type="EMBL" id="ARK28998.1"/>
    </source>
</evidence>
<keyword evidence="4" id="KW-1133">Transmembrane helix</keyword>
<feature type="binding site" evidence="3">
    <location>
        <begin position="7"/>
        <end position="14"/>
    </location>
    <ligand>
        <name>substrate</name>
    </ligand>
</feature>
<feature type="active site" description="Tele-phosphohistidine intermediate" evidence="2">
    <location>
        <position position="8"/>
    </location>
</feature>
<dbReference type="KEGG" id="bkw:BkAM31D_03490"/>
<dbReference type="SUPFAM" id="SSF53254">
    <property type="entry name" value="Phosphoglycerate mutase-like"/>
    <property type="match status" value="1"/>
</dbReference>
<accession>A0A1X9M6B5</accession>
<keyword evidence="4" id="KW-0472">Membrane</keyword>
<evidence type="ECO:0000256" key="2">
    <source>
        <dbReference type="PIRSR" id="PIRSR613078-1"/>
    </source>
</evidence>
<dbReference type="InterPro" id="IPR001345">
    <property type="entry name" value="PG/BPGM_mutase_AS"/>
</dbReference>
<dbReference type="Gene3D" id="3.40.50.1240">
    <property type="entry name" value="Phosphoglycerate mutase-like"/>
    <property type="match status" value="1"/>
</dbReference>
<dbReference type="Proteomes" id="UP000193006">
    <property type="component" value="Chromosome"/>
</dbReference>
<organism evidence="5 6">
    <name type="scientific">Halalkalibacter krulwichiae</name>
    <dbReference type="NCBI Taxonomy" id="199441"/>
    <lineage>
        <taxon>Bacteria</taxon>
        <taxon>Bacillati</taxon>
        <taxon>Bacillota</taxon>
        <taxon>Bacilli</taxon>
        <taxon>Bacillales</taxon>
        <taxon>Bacillaceae</taxon>
        <taxon>Halalkalibacter</taxon>
    </lineage>
</organism>
<dbReference type="InterPro" id="IPR051695">
    <property type="entry name" value="Phosphoglycerate_Mutase"/>
</dbReference>
<dbReference type="STRING" id="199441.BkAM31D_03490"/>
<gene>
    <name evidence="5" type="primary">pspA</name>
    <name evidence="5" type="ORF">BkAM31D_03490</name>
</gene>
<evidence type="ECO:0000256" key="4">
    <source>
        <dbReference type="SAM" id="Phobius"/>
    </source>
</evidence>
<reference evidence="5 6" key="1">
    <citation type="submission" date="2017-04" db="EMBL/GenBank/DDBJ databases">
        <title>Bacillus krulwichiae AM31D Genome sequencing and assembly.</title>
        <authorList>
            <person name="Krulwich T.A."/>
            <person name="Anastor L."/>
            <person name="Ehrlich R."/>
            <person name="Ehrlich G.D."/>
            <person name="Janto B."/>
        </authorList>
    </citation>
    <scope>NUCLEOTIDE SEQUENCE [LARGE SCALE GENOMIC DNA]</scope>
    <source>
        <strain evidence="5 6">AM31D</strain>
    </source>
</reference>
<dbReference type="EC" id="3.1.3.3" evidence="5"/>
<dbReference type="GO" id="GO:0043456">
    <property type="term" value="P:regulation of pentose-phosphate shunt"/>
    <property type="evidence" value="ECO:0007669"/>
    <property type="project" value="TreeGrafter"/>
</dbReference>
<proteinExistence type="predicted"/>
<evidence type="ECO:0000256" key="1">
    <source>
        <dbReference type="ARBA" id="ARBA00022801"/>
    </source>
</evidence>
<feature type="active site" description="Proton donor/acceptor" evidence="2">
    <location>
        <position position="81"/>
    </location>
</feature>
<dbReference type="GO" id="GO:0004331">
    <property type="term" value="F:fructose-2,6-bisphosphate 2-phosphatase activity"/>
    <property type="evidence" value="ECO:0007669"/>
    <property type="project" value="TreeGrafter"/>
</dbReference>
<dbReference type="AlphaFoldDB" id="A0A1X9M6B5"/>
<feature type="transmembrane region" description="Helical" evidence="4">
    <location>
        <begin position="141"/>
        <end position="159"/>
    </location>
</feature>
<dbReference type="RefSeq" id="WP_066157741.1">
    <property type="nucleotide sequence ID" value="NZ_CP020814.1"/>
</dbReference>
<keyword evidence="6" id="KW-1185">Reference proteome</keyword>
<dbReference type="PANTHER" id="PTHR46517:SF1">
    <property type="entry name" value="FRUCTOSE-2,6-BISPHOSPHATASE TIGAR"/>
    <property type="match status" value="1"/>
</dbReference>